<organism evidence="1 2">
    <name type="scientific">Neolentinus lepideus HHB14362 ss-1</name>
    <dbReference type="NCBI Taxonomy" id="1314782"/>
    <lineage>
        <taxon>Eukaryota</taxon>
        <taxon>Fungi</taxon>
        <taxon>Dikarya</taxon>
        <taxon>Basidiomycota</taxon>
        <taxon>Agaricomycotina</taxon>
        <taxon>Agaricomycetes</taxon>
        <taxon>Gloeophyllales</taxon>
        <taxon>Gloeophyllaceae</taxon>
        <taxon>Neolentinus</taxon>
    </lineage>
</organism>
<proteinExistence type="predicted"/>
<accession>A0A165UJI0</accession>
<evidence type="ECO:0000313" key="2">
    <source>
        <dbReference type="Proteomes" id="UP000076761"/>
    </source>
</evidence>
<reference evidence="1 2" key="1">
    <citation type="journal article" date="2016" name="Mol. Biol. Evol.">
        <title>Comparative Genomics of Early-Diverging Mushroom-Forming Fungi Provides Insights into the Origins of Lignocellulose Decay Capabilities.</title>
        <authorList>
            <person name="Nagy L.G."/>
            <person name="Riley R."/>
            <person name="Tritt A."/>
            <person name="Adam C."/>
            <person name="Daum C."/>
            <person name="Floudas D."/>
            <person name="Sun H."/>
            <person name="Yadav J.S."/>
            <person name="Pangilinan J."/>
            <person name="Larsson K.H."/>
            <person name="Matsuura K."/>
            <person name="Barry K."/>
            <person name="Labutti K."/>
            <person name="Kuo R."/>
            <person name="Ohm R.A."/>
            <person name="Bhattacharya S.S."/>
            <person name="Shirouzu T."/>
            <person name="Yoshinaga Y."/>
            <person name="Martin F.M."/>
            <person name="Grigoriev I.V."/>
            <person name="Hibbett D.S."/>
        </authorList>
    </citation>
    <scope>NUCLEOTIDE SEQUENCE [LARGE SCALE GENOMIC DNA]</scope>
    <source>
        <strain evidence="1 2">HHB14362 ss-1</strain>
    </source>
</reference>
<dbReference type="Proteomes" id="UP000076761">
    <property type="component" value="Unassembled WGS sequence"/>
</dbReference>
<gene>
    <name evidence="1" type="ORF">NEOLEDRAFT_1129617</name>
</gene>
<keyword evidence="2" id="KW-1185">Reference proteome</keyword>
<sequence length="119" mass="13613">MDLHTLPACSSGLTLAFLRCNQPNICCVRRRQNLSLFLVILFIQIRDKYVPSHVYSNRHILNLAQLYIARSSCLRHSDLSRSQWTSWLGSMPDSAMQQFRYSAEEQTLSRKTGPLGLGI</sequence>
<dbReference type="AlphaFoldDB" id="A0A165UJI0"/>
<name>A0A165UJI0_9AGAM</name>
<dbReference type="InParanoid" id="A0A165UJI0"/>
<evidence type="ECO:0000313" key="1">
    <source>
        <dbReference type="EMBL" id="KZT28266.1"/>
    </source>
</evidence>
<dbReference type="EMBL" id="KV425558">
    <property type="protein sequence ID" value="KZT28266.1"/>
    <property type="molecule type" value="Genomic_DNA"/>
</dbReference>
<protein>
    <submittedName>
        <fullName evidence="1">Uncharacterized protein</fullName>
    </submittedName>
</protein>